<sequence>MSKKRKVVRIAISILAAIAIWLYVDLVRQPSVPMKVKDIPVEFSGESTTLADKGLMLLSGYDTTIDLTLKGPRRQLWQIDKDDIRIVVDTSSITEVGSQSLTYQVIYPDGVSKNSITVDWASAYRVTVTVGELYSTEVPLVCEVTGTPKKDFYAEDPILDTNKILLHGQRDDLINISYAKVTVDVTGSDKSYENALAFKLYDYNNIEVDNAAIRPTVKLVQVRVPIKTTKEVPLEMIVRESAGSTRDQVSFSIDPKSVTLAGEKDVLDAIQSIALDTVYLQDISETQTMYYEILAPEKTEIVGDNHSATVTFTVTGVTEKTVTVSHFQVERVPDGFTGICTTESIQVTIRGLAAEIEAVTEDNIIAVIDFSSLTAEGEYTLPVNIVVNGYKNISAKGTYQVNVKLESGTSTTY</sequence>
<keyword evidence="1" id="KW-1133">Transmembrane helix</keyword>
<proteinExistence type="predicted"/>
<dbReference type="Pfam" id="PF07949">
    <property type="entry name" value="YbbR"/>
    <property type="match status" value="2"/>
</dbReference>
<feature type="transmembrane region" description="Helical" evidence="1">
    <location>
        <begin position="7"/>
        <end position="24"/>
    </location>
</feature>
<dbReference type="PANTHER" id="PTHR37804:SF1">
    <property type="entry name" value="CDAA REGULATORY PROTEIN CDAR"/>
    <property type="match status" value="1"/>
</dbReference>
<accession>A0A810PQR5</accession>
<protein>
    <recommendedName>
        <fullName evidence="4">YbbR-like protein</fullName>
    </recommendedName>
</protein>
<keyword evidence="3" id="KW-1185">Reference proteome</keyword>
<keyword evidence="1" id="KW-0812">Transmembrane</keyword>
<dbReference type="Gene3D" id="2.170.120.40">
    <property type="entry name" value="YbbR-like domain"/>
    <property type="match status" value="2"/>
</dbReference>
<dbReference type="RefSeq" id="WP_212819041.1">
    <property type="nucleotide sequence ID" value="NZ_AP023415.1"/>
</dbReference>
<dbReference type="EMBL" id="AP023415">
    <property type="protein sequence ID" value="BCK78340.1"/>
    <property type="molecule type" value="Genomic_DNA"/>
</dbReference>
<dbReference type="InterPro" id="IPR012505">
    <property type="entry name" value="YbbR"/>
</dbReference>
<evidence type="ECO:0000313" key="3">
    <source>
        <dbReference type="Proteomes" id="UP000681343"/>
    </source>
</evidence>
<name>A0A810PQR5_9FIRM</name>
<reference evidence="2" key="1">
    <citation type="submission" date="2020-09" db="EMBL/GenBank/DDBJ databases">
        <title>New species isolated from human feces.</title>
        <authorList>
            <person name="Kitahara M."/>
            <person name="Shigeno Y."/>
            <person name="Shime M."/>
            <person name="Matsumoto Y."/>
            <person name="Nakamura S."/>
            <person name="Motooka D."/>
            <person name="Fukuoka S."/>
            <person name="Nishikawa H."/>
            <person name="Benno Y."/>
        </authorList>
    </citation>
    <scope>NUCLEOTIDE SEQUENCE</scope>
    <source>
        <strain evidence="2">MM35</strain>
    </source>
</reference>
<dbReference type="InterPro" id="IPR053154">
    <property type="entry name" value="c-di-AMP_regulator"/>
</dbReference>
<dbReference type="Gene3D" id="2.170.120.30">
    <property type="match status" value="2"/>
</dbReference>
<dbReference type="AlphaFoldDB" id="A0A810PQR5"/>
<organism evidence="2 3">
    <name type="scientific">Vescimonas fastidiosa</name>
    <dbReference type="NCBI Taxonomy" id="2714353"/>
    <lineage>
        <taxon>Bacteria</taxon>
        <taxon>Bacillati</taxon>
        <taxon>Bacillota</taxon>
        <taxon>Clostridia</taxon>
        <taxon>Eubacteriales</taxon>
        <taxon>Oscillospiraceae</taxon>
        <taxon>Vescimonas</taxon>
    </lineage>
</organism>
<dbReference type="Proteomes" id="UP000681343">
    <property type="component" value="Chromosome"/>
</dbReference>
<dbReference type="PANTHER" id="PTHR37804">
    <property type="entry name" value="CDAA REGULATORY PROTEIN CDAR"/>
    <property type="match status" value="1"/>
</dbReference>
<gene>
    <name evidence="2" type="ORF">MM35RIKEN_05320</name>
</gene>
<keyword evidence="1" id="KW-0472">Membrane</keyword>
<evidence type="ECO:0000313" key="2">
    <source>
        <dbReference type="EMBL" id="BCK78340.1"/>
    </source>
</evidence>
<evidence type="ECO:0008006" key="4">
    <source>
        <dbReference type="Google" id="ProtNLM"/>
    </source>
</evidence>
<dbReference type="KEGG" id="vfa:MM35RIKEN_05320"/>
<evidence type="ECO:0000256" key="1">
    <source>
        <dbReference type="SAM" id="Phobius"/>
    </source>
</evidence>